<feature type="chain" id="PRO_5020739956" evidence="4">
    <location>
        <begin position="18"/>
        <end position="230"/>
    </location>
</feature>
<keyword evidence="2 3" id="KW-0802">TPR repeat</keyword>
<keyword evidence="1" id="KW-0677">Repeat</keyword>
<organism evidence="5 6">
    <name type="scientific">Afipia massiliensis</name>
    <dbReference type="NCBI Taxonomy" id="211460"/>
    <lineage>
        <taxon>Bacteria</taxon>
        <taxon>Pseudomonadati</taxon>
        <taxon>Pseudomonadota</taxon>
        <taxon>Alphaproteobacteria</taxon>
        <taxon>Hyphomicrobiales</taxon>
        <taxon>Nitrobacteraceae</taxon>
        <taxon>Afipia</taxon>
    </lineage>
</organism>
<keyword evidence="4" id="KW-0732">Signal</keyword>
<dbReference type="Pfam" id="PF08905">
    <property type="entry name" value="DUF1850"/>
    <property type="match status" value="1"/>
</dbReference>
<evidence type="ECO:0000256" key="2">
    <source>
        <dbReference type="ARBA" id="ARBA00022803"/>
    </source>
</evidence>
<dbReference type="InterPro" id="IPR011990">
    <property type="entry name" value="TPR-like_helical_dom_sf"/>
</dbReference>
<proteinExistence type="predicted"/>
<evidence type="ECO:0000256" key="4">
    <source>
        <dbReference type="SAM" id="SignalP"/>
    </source>
</evidence>
<name>A0A4U6BKR2_9BRAD</name>
<feature type="repeat" description="TPR" evidence="3">
    <location>
        <begin position="167"/>
        <end position="200"/>
    </location>
</feature>
<reference evidence="5" key="1">
    <citation type="submission" date="2019-04" db="EMBL/GenBank/DDBJ databases">
        <title>Whole genome sequencing of cave bacteria.</title>
        <authorList>
            <person name="Gan H.M."/>
            <person name="Barton H."/>
            <person name="Savka M.A."/>
        </authorList>
    </citation>
    <scope>NUCLEOTIDE SEQUENCE [LARGE SCALE GENOMIC DNA]</scope>
    <source>
        <strain evidence="5">LC387</strain>
    </source>
</reference>
<evidence type="ECO:0000256" key="3">
    <source>
        <dbReference type="PROSITE-ProRule" id="PRU00339"/>
    </source>
</evidence>
<dbReference type="OrthoDB" id="5298197at2"/>
<keyword evidence="6" id="KW-1185">Reference proteome</keyword>
<feature type="repeat" description="TPR" evidence="3">
    <location>
        <begin position="133"/>
        <end position="166"/>
    </location>
</feature>
<dbReference type="SUPFAM" id="SSF48452">
    <property type="entry name" value="TPR-like"/>
    <property type="match status" value="1"/>
</dbReference>
<dbReference type="RefSeq" id="WP_046828576.1">
    <property type="nucleotide sequence ID" value="NZ_LBIA02000001.1"/>
</dbReference>
<feature type="signal peptide" evidence="4">
    <location>
        <begin position="1"/>
        <end position="17"/>
    </location>
</feature>
<evidence type="ECO:0000313" key="5">
    <source>
        <dbReference type="EMBL" id="TKT70799.1"/>
    </source>
</evidence>
<dbReference type="Pfam" id="PF07719">
    <property type="entry name" value="TPR_2"/>
    <property type="match status" value="1"/>
</dbReference>
<accession>A0A4U6BKR2</accession>
<dbReference type="SMART" id="SM00028">
    <property type="entry name" value="TPR"/>
    <property type="match status" value="2"/>
</dbReference>
<evidence type="ECO:0000256" key="1">
    <source>
        <dbReference type="ARBA" id="ARBA00022737"/>
    </source>
</evidence>
<dbReference type="PROSITE" id="PS50005">
    <property type="entry name" value="TPR"/>
    <property type="match status" value="2"/>
</dbReference>
<dbReference type="Gene3D" id="1.25.40.10">
    <property type="entry name" value="Tetratricopeptide repeat domain"/>
    <property type="match status" value="1"/>
</dbReference>
<dbReference type="InterPro" id="IPR013105">
    <property type="entry name" value="TPR_2"/>
</dbReference>
<sequence>MSLCLATAGVVKSLAMASFMLTWTHSVEKIEWQEDWRVTPQGLEIVEVRVNGAGTGMEPPPDARLVDGWFRWKPQLPMLPEVALGKSGLAGERRLCIDGTCRELSAVLGRPVGVSVATMSVCKPDQAAKAVDAKTLLARGDDFNVKGELDRAIADYDAALKVEPALVEALNGRGMAWRAKGDRRRALADFDAALKLKPDYEVARANRKNLFSEIERAGAQMPLKGKDAAK</sequence>
<dbReference type="Proteomes" id="UP000034832">
    <property type="component" value="Unassembled WGS sequence"/>
</dbReference>
<evidence type="ECO:0000313" key="6">
    <source>
        <dbReference type="Proteomes" id="UP000034832"/>
    </source>
</evidence>
<gene>
    <name evidence="5" type="ORF">YH63_004880</name>
</gene>
<comment type="caution">
    <text evidence="5">The sequence shown here is derived from an EMBL/GenBank/DDBJ whole genome shotgun (WGS) entry which is preliminary data.</text>
</comment>
<dbReference type="AlphaFoldDB" id="A0A4U6BKR2"/>
<dbReference type="InterPro" id="IPR015001">
    <property type="entry name" value="DUF1850"/>
</dbReference>
<dbReference type="EMBL" id="LBIA02000001">
    <property type="protein sequence ID" value="TKT70799.1"/>
    <property type="molecule type" value="Genomic_DNA"/>
</dbReference>
<dbReference type="InterPro" id="IPR019734">
    <property type="entry name" value="TPR_rpt"/>
</dbReference>
<protein>
    <submittedName>
        <fullName evidence="5">DUF1850 domain-containing protein</fullName>
    </submittedName>
</protein>